<dbReference type="Proteomes" id="UP000641932">
    <property type="component" value="Unassembled WGS sequence"/>
</dbReference>
<name>A0A917ZL28_9ACTN</name>
<keyword evidence="2" id="KW-1185">Reference proteome</keyword>
<dbReference type="EMBL" id="BMMS01000005">
    <property type="protein sequence ID" value="GGO84219.1"/>
    <property type="molecule type" value="Genomic_DNA"/>
</dbReference>
<accession>A0A917ZL28</accession>
<sequence length="67" mass="7294">MPAIPFQLITWDEAVPRTAAAIPSIRETVLALPMDAFNRFAACDQTLCRSHTPATAALPPTTLTPRF</sequence>
<gene>
    <name evidence="1" type="ORF">GCM10012280_15190</name>
</gene>
<reference evidence="1" key="2">
    <citation type="submission" date="2020-09" db="EMBL/GenBank/DDBJ databases">
        <authorList>
            <person name="Sun Q."/>
            <person name="Zhou Y."/>
        </authorList>
    </citation>
    <scope>NUCLEOTIDE SEQUENCE</scope>
    <source>
        <strain evidence="1">CGMCC 4.7201</strain>
    </source>
</reference>
<comment type="caution">
    <text evidence="1">The sequence shown here is derived from an EMBL/GenBank/DDBJ whole genome shotgun (WGS) entry which is preliminary data.</text>
</comment>
<protein>
    <submittedName>
        <fullName evidence="1">Uncharacterized protein</fullName>
    </submittedName>
</protein>
<organism evidence="1 2">
    <name type="scientific">Wenjunlia tyrosinilytica</name>
    <dbReference type="NCBI Taxonomy" id="1544741"/>
    <lineage>
        <taxon>Bacteria</taxon>
        <taxon>Bacillati</taxon>
        <taxon>Actinomycetota</taxon>
        <taxon>Actinomycetes</taxon>
        <taxon>Kitasatosporales</taxon>
        <taxon>Streptomycetaceae</taxon>
        <taxon>Wenjunlia</taxon>
    </lineage>
</organism>
<evidence type="ECO:0000313" key="2">
    <source>
        <dbReference type="Proteomes" id="UP000641932"/>
    </source>
</evidence>
<dbReference type="AlphaFoldDB" id="A0A917ZL28"/>
<proteinExistence type="predicted"/>
<reference evidence="1" key="1">
    <citation type="journal article" date="2014" name="Int. J. Syst. Evol. Microbiol.">
        <title>Complete genome sequence of Corynebacterium casei LMG S-19264T (=DSM 44701T), isolated from a smear-ripened cheese.</title>
        <authorList>
            <consortium name="US DOE Joint Genome Institute (JGI-PGF)"/>
            <person name="Walter F."/>
            <person name="Albersmeier A."/>
            <person name="Kalinowski J."/>
            <person name="Ruckert C."/>
        </authorList>
    </citation>
    <scope>NUCLEOTIDE SEQUENCE</scope>
    <source>
        <strain evidence="1">CGMCC 4.7201</strain>
    </source>
</reference>
<evidence type="ECO:0000313" key="1">
    <source>
        <dbReference type="EMBL" id="GGO84219.1"/>
    </source>
</evidence>